<dbReference type="Gene3D" id="2.40.50.140">
    <property type="entry name" value="Nucleic acid-binding proteins"/>
    <property type="match status" value="1"/>
</dbReference>
<feature type="region of interest" description="Disordered" evidence="1">
    <location>
        <begin position="101"/>
        <end position="132"/>
    </location>
</feature>
<gene>
    <name evidence="3" type="ORF">ACHAXA_000797</name>
</gene>
<reference evidence="3 4" key="1">
    <citation type="submission" date="2024-10" db="EMBL/GenBank/DDBJ databases">
        <title>Updated reference genomes for cyclostephanoid diatoms.</title>
        <authorList>
            <person name="Roberts W.R."/>
            <person name="Alverson A.J."/>
        </authorList>
    </citation>
    <scope>NUCLEOTIDE SEQUENCE [LARGE SCALE GENOMIC DNA]</scope>
    <source>
        <strain evidence="3 4">AJA228-03</strain>
    </source>
</reference>
<feature type="non-terminal residue" evidence="3">
    <location>
        <position position="1"/>
    </location>
</feature>
<sequence length="279" mass="30122">PTISCECALGKLCVFPPRPSYALSNMAEKVQGSVKWFSNRKGYGFITPEEGSSITEDIFVHQSSIFCEGYRTLDEGWGVEFEIAHDDNGKAKAINVTAPGGGPCFGPRKARPNTRRRDGKGARSKSAVKGPARPKVPFWHDSLSDNVKSLLEEKDIRKTTGTIDISIGDARVKLGTNGYSSMAHASGLLAEGSFTCDADGNTSFTWEHLIACDKANGSWVATGDKSGLPAAFNLGDANVLSVKADETAQTLWGDLPDPKSALEENGFQMRHVVLTPRRR</sequence>
<dbReference type="Pfam" id="PF00313">
    <property type="entry name" value="CSD"/>
    <property type="match status" value="1"/>
</dbReference>
<feature type="domain" description="CSD" evidence="2">
    <location>
        <begin position="29"/>
        <end position="98"/>
    </location>
</feature>
<evidence type="ECO:0000259" key="2">
    <source>
        <dbReference type="PROSITE" id="PS51857"/>
    </source>
</evidence>
<dbReference type="SMART" id="SM00357">
    <property type="entry name" value="CSP"/>
    <property type="match status" value="1"/>
</dbReference>
<dbReference type="Proteomes" id="UP001530377">
    <property type="component" value="Unassembled WGS sequence"/>
</dbReference>
<keyword evidence="4" id="KW-1185">Reference proteome</keyword>
<dbReference type="PANTHER" id="PTHR46565">
    <property type="entry name" value="COLD SHOCK DOMAIN PROTEIN 2"/>
    <property type="match status" value="1"/>
</dbReference>
<dbReference type="PANTHER" id="PTHR46565:SF20">
    <property type="entry name" value="COLD SHOCK DOMAIN-CONTAINING PROTEIN 4"/>
    <property type="match status" value="1"/>
</dbReference>
<dbReference type="InterPro" id="IPR011129">
    <property type="entry name" value="CSD"/>
</dbReference>
<organism evidence="3 4">
    <name type="scientific">Cyclostephanos tholiformis</name>
    <dbReference type="NCBI Taxonomy" id="382380"/>
    <lineage>
        <taxon>Eukaryota</taxon>
        <taxon>Sar</taxon>
        <taxon>Stramenopiles</taxon>
        <taxon>Ochrophyta</taxon>
        <taxon>Bacillariophyta</taxon>
        <taxon>Coscinodiscophyceae</taxon>
        <taxon>Thalassiosirophycidae</taxon>
        <taxon>Stephanodiscales</taxon>
        <taxon>Stephanodiscaceae</taxon>
        <taxon>Cyclostephanos</taxon>
    </lineage>
</organism>
<name>A0ABD3R049_9STRA</name>
<evidence type="ECO:0000313" key="4">
    <source>
        <dbReference type="Proteomes" id="UP001530377"/>
    </source>
</evidence>
<dbReference type="CDD" id="cd04458">
    <property type="entry name" value="CSP_CDS"/>
    <property type="match status" value="1"/>
</dbReference>
<comment type="caution">
    <text evidence="3">The sequence shown here is derived from an EMBL/GenBank/DDBJ whole genome shotgun (WGS) entry which is preliminary data.</text>
</comment>
<dbReference type="SUPFAM" id="SSF50249">
    <property type="entry name" value="Nucleic acid-binding proteins"/>
    <property type="match status" value="1"/>
</dbReference>
<dbReference type="AlphaFoldDB" id="A0ABD3R049"/>
<dbReference type="InterPro" id="IPR002059">
    <property type="entry name" value="CSP_DNA-bd"/>
</dbReference>
<dbReference type="PRINTS" id="PR00050">
    <property type="entry name" value="COLDSHOCK"/>
</dbReference>
<evidence type="ECO:0000256" key="1">
    <source>
        <dbReference type="SAM" id="MobiDB-lite"/>
    </source>
</evidence>
<dbReference type="PROSITE" id="PS51857">
    <property type="entry name" value="CSD_2"/>
    <property type="match status" value="1"/>
</dbReference>
<protein>
    <recommendedName>
        <fullName evidence="2">CSD domain-containing protein</fullName>
    </recommendedName>
</protein>
<dbReference type="InterPro" id="IPR012340">
    <property type="entry name" value="NA-bd_OB-fold"/>
</dbReference>
<dbReference type="EMBL" id="JALLPB020000909">
    <property type="protein sequence ID" value="KAL3806019.1"/>
    <property type="molecule type" value="Genomic_DNA"/>
</dbReference>
<accession>A0ABD3R049</accession>
<proteinExistence type="predicted"/>
<evidence type="ECO:0000313" key="3">
    <source>
        <dbReference type="EMBL" id="KAL3806019.1"/>
    </source>
</evidence>